<feature type="region of interest" description="Disordered" evidence="1">
    <location>
        <begin position="65"/>
        <end position="96"/>
    </location>
</feature>
<evidence type="ECO:0000313" key="3">
    <source>
        <dbReference type="Proteomes" id="UP001596395"/>
    </source>
</evidence>
<dbReference type="EMBL" id="JBHSXN010000004">
    <property type="protein sequence ID" value="MFC6954938.1"/>
    <property type="molecule type" value="Genomic_DNA"/>
</dbReference>
<dbReference type="Proteomes" id="UP001596395">
    <property type="component" value="Unassembled WGS sequence"/>
</dbReference>
<keyword evidence="3" id="KW-1185">Reference proteome</keyword>
<proteinExistence type="predicted"/>
<accession>A0ABD5VJK6</accession>
<gene>
    <name evidence="2" type="ORF">ACFQGB_18890</name>
</gene>
<protein>
    <recommendedName>
        <fullName evidence="4">PD-(D/E)XK nuclease superfamily protein</fullName>
    </recommendedName>
</protein>
<comment type="caution">
    <text evidence="2">The sequence shown here is derived from an EMBL/GenBank/DDBJ whole genome shotgun (WGS) entry which is preliminary data.</text>
</comment>
<sequence>MDEWWAASEAGMGVGVGVGESVVGECDGGWWGSVDTWWGDFAGAGRETAGAVVAAFERANEQWAAGEGPFDTDPLAGDTNMSRGERGPLPPATEPDWSTWLARTLRPSHALPETLFDTTLNDNPTTVRTEAVLPNADGTDRRADLLIFHDDRAVSIEVKLGDENYAKTAETVALVEHHYPNYEWTHVLLLPEQQQDALTATLDSTTIDTDTERPRLDWPGKPSVRVLYWRDVAVALRSCLVRGACVDAYWAANAYLLCASIERRVVGFQTAAVVAELAGPTGIVDLLPTAQRTRLLSKQLRYLREWVEA</sequence>
<evidence type="ECO:0000256" key="1">
    <source>
        <dbReference type="SAM" id="MobiDB-lite"/>
    </source>
</evidence>
<reference evidence="2 3" key="1">
    <citation type="journal article" date="2019" name="Int. J. Syst. Evol. Microbiol.">
        <title>The Global Catalogue of Microorganisms (GCM) 10K type strain sequencing project: providing services to taxonomists for standard genome sequencing and annotation.</title>
        <authorList>
            <consortium name="The Broad Institute Genomics Platform"/>
            <consortium name="The Broad Institute Genome Sequencing Center for Infectious Disease"/>
            <person name="Wu L."/>
            <person name="Ma J."/>
        </authorList>
    </citation>
    <scope>NUCLEOTIDE SEQUENCE [LARGE SCALE GENOMIC DNA]</scope>
    <source>
        <strain evidence="2 3">GX26</strain>
    </source>
</reference>
<evidence type="ECO:0008006" key="4">
    <source>
        <dbReference type="Google" id="ProtNLM"/>
    </source>
</evidence>
<dbReference type="RefSeq" id="WP_336351876.1">
    <property type="nucleotide sequence ID" value="NZ_JAZAQL010000004.1"/>
</dbReference>
<evidence type="ECO:0000313" key="2">
    <source>
        <dbReference type="EMBL" id="MFC6954938.1"/>
    </source>
</evidence>
<name>A0ABD5VJK6_9EURY</name>
<organism evidence="2 3">
    <name type="scientific">Halorubellus litoreus</name>
    <dbReference type="NCBI Taxonomy" id="755308"/>
    <lineage>
        <taxon>Archaea</taxon>
        <taxon>Methanobacteriati</taxon>
        <taxon>Methanobacteriota</taxon>
        <taxon>Stenosarchaea group</taxon>
        <taxon>Halobacteria</taxon>
        <taxon>Halobacteriales</taxon>
        <taxon>Halorubellaceae</taxon>
        <taxon>Halorubellus</taxon>
    </lineage>
</organism>
<dbReference type="AlphaFoldDB" id="A0ABD5VJK6"/>